<comment type="caution">
    <text evidence="10">The sequence shown here is derived from an EMBL/GenBank/DDBJ whole genome shotgun (WGS) entry which is preliminary data.</text>
</comment>
<dbReference type="Pfam" id="PF02687">
    <property type="entry name" value="FtsX"/>
    <property type="match status" value="1"/>
</dbReference>
<dbReference type="PANTHER" id="PTHR30572:SF4">
    <property type="entry name" value="ABC TRANSPORTER PERMEASE YTRF"/>
    <property type="match status" value="1"/>
</dbReference>
<evidence type="ECO:0000256" key="1">
    <source>
        <dbReference type="ARBA" id="ARBA00004651"/>
    </source>
</evidence>
<dbReference type="Proteomes" id="UP000571183">
    <property type="component" value="Unassembled WGS sequence"/>
</dbReference>
<evidence type="ECO:0000259" key="8">
    <source>
        <dbReference type="Pfam" id="PF02687"/>
    </source>
</evidence>
<feature type="domain" description="MacB-like periplasmic core" evidence="9">
    <location>
        <begin position="16"/>
        <end position="208"/>
    </location>
</feature>
<dbReference type="InterPro" id="IPR025857">
    <property type="entry name" value="MacB_PCD"/>
</dbReference>
<reference evidence="10" key="1">
    <citation type="submission" date="2020-08" db="EMBL/GenBank/DDBJ databases">
        <title>Sequencing the genomes of 1000 actinobacteria strains.</title>
        <authorList>
            <person name="Klenk H.-P."/>
        </authorList>
    </citation>
    <scope>NUCLEOTIDE SEQUENCE [LARGE SCALE GENOMIC DNA]</scope>
    <source>
        <strain evidence="10">DSM 27064</strain>
    </source>
</reference>
<dbReference type="AlphaFoldDB" id="A0A840DGY1"/>
<name>A0A840DGY1_9MICO</name>
<dbReference type="InterPro" id="IPR050250">
    <property type="entry name" value="Macrolide_Exporter_MacB"/>
</dbReference>
<keyword evidence="3 7" id="KW-0812">Transmembrane</keyword>
<evidence type="ECO:0000259" key="9">
    <source>
        <dbReference type="Pfam" id="PF12704"/>
    </source>
</evidence>
<evidence type="ECO:0000313" key="11">
    <source>
        <dbReference type="Proteomes" id="UP000571183"/>
    </source>
</evidence>
<organism evidence="10 11">
    <name type="scientific">Canibacter oris</name>
    <dbReference type="NCBI Taxonomy" id="1365628"/>
    <lineage>
        <taxon>Bacteria</taxon>
        <taxon>Bacillati</taxon>
        <taxon>Actinomycetota</taxon>
        <taxon>Actinomycetes</taxon>
        <taxon>Micrococcales</taxon>
        <taxon>Microbacteriaceae</taxon>
        <taxon>Canibacter</taxon>
    </lineage>
</organism>
<dbReference type="Pfam" id="PF12704">
    <property type="entry name" value="MacB_PCD"/>
    <property type="match status" value="1"/>
</dbReference>
<keyword evidence="5 7" id="KW-0472">Membrane</keyword>
<proteinExistence type="inferred from homology"/>
<evidence type="ECO:0000256" key="2">
    <source>
        <dbReference type="ARBA" id="ARBA00022475"/>
    </source>
</evidence>
<dbReference type="EMBL" id="JACIFD010000002">
    <property type="protein sequence ID" value="MBB4071015.1"/>
    <property type="molecule type" value="Genomic_DNA"/>
</dbReference>
<dbReference type="InterPro" id="IPR003838">
    <property type="entry name" value="ABC3_permease_C"/>
</dbReference>
<keyword evidence="2" id="KW-1003">Cell membrane</keyword>
<accession>A0A840DGY1</accession>
<keyword evidence="4 7" id="KW-1133">Transmembrane helix</keyword>
<evidence type="ECO:0000256" key="6">
    <source>
        <dbReference type="ARBA" id="ARBA00038076"/>
    </source>
</evidence>
<protein>
    <submittedName>
        <fullName evidence="10">Putative ABC transport system permease protein</fullName>
    </submittedName>
</protein>
<feature type="transmembrane region" description="Helical" evidence="7">
    <location>
        <begin position="269"/>
        <end position="294"/>
    </location>
</feature>
<feature type="transmembrane region" description="Helical" evidence="7">
    <location>
        <begin position="314"/>
        <end position="347"/>
    </location>
</feature>
<dbReference type="GO" id="GO:0005886">
    <property type="term" value="C:plasma membrane"/>
    <property type="evidence" value="ECO:0007669"/>
    <property type="project" value="UniProtKB-SubCell"/>
</dbReference>
<evidence type="ECO:0000256" key="5">
    <source>
        <dbReference type="ARBA" id="ARBA00023136"/>
    </source>
</evidence>
<dbReference type="GO" id="GO:0022857">
    <property type="term" value="F:transmembrane transporter activity"/>
    <property type="evidence" value="ECO:0007669"/>
    <property type="project" value="TreeGrafter"/>
</dbReference>
<evidence type="ECO:0000256" key="3">
    <source>
        <dbReference type="ARBA" id="ARBA00022692"/>
    </source>
</evidence>
<sequence length="396" mass="42856">MFKMLLKDLRISPLRSFLTGFSMFIGIVAVIGAVLVGTVGRGYLEGTNEQLYGRSPNFVAHAIETEINAQNVYQLRQSFYNSDEKIAIQVEPLEQLWFVPQTRVLPANEASSLTKAIRLDANYVTPEYNLIYNLPLVEGRWFITDLEYANLEAVYNKPAADLYPQSTTVSVSNPQTVTQTPLNVVGVVNDGISEPRIYVNIAALYEFAPDVLQTQGAIFYWLNDKNHSKETIRGYLNDKLVDFGGGKVDEVVLQDASSSYRTVLEVLQLAFGVVALLLLSLAAIGLLNIGLASLEQRTQELLIRRALGATRASIAGLVLGGALLSALIASALAVAVSYLLTGAIALLLPVDSPVTAPAYPYSAVIIAVIAATVTALVGGIFPMIKAIRLQPALALR</sequence>
<keyword evidence="11" id="KW-1185">Reference proteome</keyword>
<feature type="transmembrane region" description="Helical" evidence="7">
    <location>
        <begin position="21"/>
        <end position="44"/>
    </location>
</feature>
<evidence type="ECO:0000256" key="4">
    <source>
        <dbReference type="ARBA" id="ARBA00022989"/>
    </source>
</evidence>
<dbReference type="PANTHER" id="PTHR30572">
    <property type="entry name" value="MEMBRANE COMPONENT OF TRANSPORTER-RELATED"/>
    <property type="match status" value="1"/>
</dbReference>
<feature type="domain" description="ABC3 transporter permease C-terminal" evidence="8">
    <location>
        <begin position="273"/>
        <end position="391"/>
    </location>
</feature>
<feature type="transmembrane region" description="Helical" evidence="7">
    <location>
        <begin position="359"/>
        <end position="381"/>
    </location>
</feature>
<comment type="similarity">
    <text evidence="6">Belongs to the ABC-4 integral membrane protein family.</text>
</comment>
<dbReference type="RefSeq" id="WP_221221223.1">
    <property type="nucleotide sequence ID" value="NZ_JACIFD010000002.1"/>
</dbReference>
<gene>
    <name evidence="10" type="ORF">F5897_000299</name>
</gene>
<evidence type="ECO:0000256" key="7">
    <source>
        <dbReference type="SAM" id="Phobius"/>
    </source>
</evidence>
<evidence type="ECO:0000313" key="10">
    <source>
        <dbReference type="EMBL" id="MBB4071015.1"/>
    </source>
</evidence>
<comment type="subcellular location">
    <subcellularLocation>
        <location evidence="1">Cell membrane</location>
        <topology evidence="1">Multi-pass membrane protein</topology>
    </subcellularLocation>
</comment>